<keyword evidence="3" id="KW-1185">Reference proteome</keyword>
<accession>A0AAW1TAA3</accession>
<dbReference type="Gene3D" id="3.40.50.1820">
    <property type="entry name" value="alpha/beta hydrolase"/>
    <property type="match status" value="1"/>
</dbReference>
<dbReference type="Proteomes" id="UP001485043">
    <property type="component" value="Unassembled WGS sequence"/>
</dbReference>
<reference evidence="2 3" key="1">
    <citation type="journal article" date="2024" name="Nat. Commun.">
        <title>Phylogenomics reveals the evolutionary origins of lichenization in chlorophyte algae.</title>
        <authorList>
            <person name="Puginier C."/>
            <person name="Libourel C."/>
            <person name="Otte J."/>
            <person name="Skaloud P."/>
            <person name="Haon M."/>
            <person name="Grisel S."/>
            <person name="Petersen M."/>
            <person name="Berrin J.G."/>
            <person name="Delaux P.M."/>
            <person name="Dal Grande F."/>
            <person name="Keller J."/>
        </authorList>
    </citation>
    <scope>NUCLEOTIDE SEQUENCE [LARGE SCALE GENOMIC DNA]</scope>
    <source>
        <strain evidence="2 3">SAG 2523</strain>
    </source>
</reference>
<protein>
    <recommendedName>
        <fullName evidence="4">Chlorophyllase</fullName>
    </recommendedName>
</protein>
<dbReference type="InterPro" id="IPR029058">
    <property type="entry name" value="AB_hydrolase_fold"/>
</dbReference>
<organism evidence="2 3">
    <name type="scientific">Apatococcus fuscideae</name>
    <dbReference type="NCBI Taxonomy" id="2026836"/>
    <lineage>
        <taxon>Eukaryota</taxon>
        <taxon>Viridiplantae</taxon>
        <taxon>Chlorophyta</taxon>
        <taxon>core chlorophytes</taxon>
        <taxon>Trebouxiophyceae</taxon>
        <taxon>Chlorellales</taxon>
        <taxon>Chlorellaceae</taxon>
        <taxon>Apatococcus</taxon>
    </lineage>
</organism>
<evidence type="ECO:0000313" key="3">
    <source>
        <dbReference type="Proteomes" id="UP001485043"/>
    </source>
</evidence>
<proteinExistence type="predicted"/>
<sequence>MHALNSKACRTLLACAVFADCVVASSEAYRNAGSQGVRTIQSELQHHGWDLTVPFPPSAADATPVRVPVKTTFYFPAAGVLPELPWVLLLNGYDVRSREYSDLLHALALRGYLVAAPDYRRFWPSNPAASGPQYQEPGCDNKTFTLPALSLLNTVHEHLRRELEGSHSPHLEPLAGVSINNMVLLGHSLGGLVAIQGLTGRCDPDADPDREASTALDCEGYQPLLDAHGKSIIKGAFIYEGSPILEKQIPDESPKFANVSIPDDAFVAYFGSPSFSILLPQLTHTHGGCAQLTVLSSGNHYGITNFYNTSAHQVSPCHVQTSWDPPDYTTDPAAQAGRVELFTMVSDAAVRAFLLKDETALQYLKSAVSQDPGVQLHRFGDQCAERDSARLVSS</sequence>
<comment type="caution">
    <text evidence="2">The sequence shown here is derived from an EMBL/GenBank/DDBJ whole genome shotgun (WGS) entry which is preliminary data.</text>
</comment>
<dbReference type="SUPFAM" id="SSF53474">
    <property type="entry name" value="alpha/beta-Hydrolases"/>
    <property type="match status" value="1"/>
</dbReference>
<evidence type="ECO:0000313" key="2">
    <source>
        <dbReference type="EMBL" id="KAK9866032.1"/>
    </source>
</evidence>
<gene>
    <name evidence="2" type="ORF">WJX84_005738</name>
</gene>
<keyword evidence="1" id="KW-0732">Signal</keyword>
<dbReference type="AlphaFoldDB" id="A0AAW1TAA3"/>
<evidence type="ECO:0008006" key="4">
    <source>
        <dbReference type="Google" id="ProtNLM"/>
    </source>
</evidence>
<feature type="signal peptide" evidence="1">
    <location>
        <begin position="1"/>
        <end position="24"/>
    </location>
</feature>
<dbReference type="EMBL" id="JALJOV010000196">
    <property type="protein sequence ID" value="KAK9866032.1"/>
    <property type="molecule type" value="Genomic_DNA"/>
</dbReference>
<feature type="chain" id="PRO_5043946055" description="Chlorophyllase" evidence="1">
    <location>
        <begin position="25"/>
        <end position="394"/>
    </location>
</feature>
<evidence type="ECO:0000256" key="1">
    <source>
        <dbReference type="SAM" id="SignalP"/>
    </source>
</evidence>
<name>A0AAW1TAA3_9CHLO</name>